<evidence type="ECO:0000313" key="1">
    <source>
        <dbReference type="EMBL" id="AEA26537.1"/>
    </source>
</evidence>
<gene>
    <name evidence="1" type="ordered locus">Psed_4379</name>
</gene>
<accession>F4CXG3</accession>
<proteinExistence type="predicted"/>
<dbReference type="OrthoDB" id="8584262at2"/>
<dbReference type="KEGG" id="pdx:Psed_4379"/>
<dbReference type="RefSeq" id="WP_013676451.1">
    <property type="nucleotide sequence ID" value="NC_015312.1"/>
</dbReference>
<reference evidence="1 2" key="1">
    <citation type="journal article" date="2011" name="J. Bacteriol.">
        <title>Genome sequence of the 1,4-dioxane-degrading Pseudonocardia dioxanivorans strain CB1190.</title>
        <authorList>
            <person name="Sales C.M."/>
            <person name="Mahendra S."/>
            <person name="Grostern A."/>
            <person name="Parales R.E."/>
            <person name="Goodwin L.A."/>
            <person name="Woyke T."/>
            <person name="Nolan M."/>
            <person name="Lapidus A."/>
            <person name="Chertkov O."/>
            <person name="Ovchinnikova G."/>
            <person name="Sczyrba A."/>
            <person name="Alvarez-Cohen L."/>
        </authorList>
    </citation>
    <scope>NUCLEOTIDE SEQUENCE [LARGE SCALE GENOMIC DNA]</scope>
    <source>
        <strain evidence="2">ATCC 55486 / DSM 44775 / JCM 13855 / CB1190</strain>
    </source>
</reference>
<name>F4CXG3_PSEUX</name>
<keyword evidence="2" id="KW-1185">Reference proteome</keyword>
<sequence>MSRLRRLPDWVGHPLPAVADAESILLVIFDETRAPQALGSWVSLAWLGAEEGPDTTGPFRREAPTELAAWAAMSVAGSVADAELYPAPSWWATRGIARPDRMSRQEWEERTGSTWERHYARGVAVALGWVTGELIDPRAMCPTLNGGAERISSLDRERYRTQLHRVAAGTAVR</sequence>
<dbReference type="Proteomes" id="UP000007809">
    <property type="component" value="Chromosome"/>
</dbReference>
<organism evidence="1 2">
    <name type="scientific">Pseudonocardia dioxanivorans (strain ATCC 55486 / DSM 44775 / JCM 13855 / CB1190)</name>
    <dbReference type="NCBI Taxonomy" id="675635"/>
    <lineage>
        <taxon>Bacteria</taxon>
        <taxon>Bacillati</taxon>
        <taxon>Actinomycetota</taxon>
        <taxon>Actinomycetes</taxon>
        <taxon>Pseudonocardiales</taxon>
        <taxon>Pseudonocardiaceae</taxon>
        <taxon>Pseudonocardia</taxon>
    </lineage>
</organism>
<dbReference type="STRING" id="675635.Psed_4379"/>
<evidence type="ECO:0000313" key="2">
    <source>
        <dbReference type="Proteomes" id="UP000007809"/>
    </source>
</evidence>
<dbReference type="HOGENOM" id="CLU_1546348_0_0_11"/>
<protein>
    <submittedName>
        <fullName evidence="1">Uncharacterized protein</fullName>
    </submittedName>
</protein>
<dbReference type="AlphaFoldDB" id="F4CXG3"/>
<dbReference type="EMBL" id="CP002593">
    <property type="protein sequence ID" value="AEA26537.1"/>
    <property type="molecule type" value="Genomic_DNA"/>
</dbReference>